<dbReference type="Pfam" id="PF06812">
    <property type="entry name" value="ImpA_N"/>
    <property type="match status" value="1"/>
</dbReference>
<dbReference type="NCBIfam" id="TIGR03362">
    <property type="entry name" value="VI_chp_7"/>
    <property type="match status" value="1"/>
</dbReference>
<dbReference type="OrthoDB" id="1522895at2"/>
<dbReference type="EMBL" id="CP002771">
    <property type="protein sequence ID" value="AEF55514.1"/>
    <property type="molecule type" value="Genomic_DNA"/>
</dbReference>
<protein>
    <submittedName>
        <fullName evidence="3">Type VI secretion-associated protein, VC_A0119 family</fullName>
    </submittedName>
</protein>
<accession>F6CWV2</accession>
<evidence type="ECO:0000313" key="4">
    <source>
        <dbReference type="Proteomes" id="UP000009230"/>
    </source>
</evidence>
<keyword evidence="1" id="KW-1133">Transmembrane helix</keyword>
<keyword evidence="1" id="KW-0472">Membrane</keyword>
<feature type="transmembrane region" description="Helical" evidence="1">
    <location>
        <begin position="87"/>
        <end position="106"/>
    </location>
</feature>
<dbReference type="HOGENOM" id="CLU_029347_1_1_6"/>
<keyword evidence="4" id="KW-1185">Reference proteome</keyword>
<gene>
    <name evidence="3" type="ordered locus">Mar181_2481</name>
</gene>
<evidence type="ECO:0000256" key="1">
    <source>
        <dbReference type="SAM" id="Phobius"/>
    </source>
</evidence>
<sequence length="469" mass="54409">MIFDAEEIRSKIKRPISDDILEGDDFSSDSLYEFIEEEMMKVGSLSHGSVKWDKVEENLIILLNEKTKDIILIDYFIECCKRRNNIVSFYLALSVISDFVSFYWSLCYPKKEGAAGKRYKIRVLDKIFKKIDLFIDSKMDLDCELSFFDEIFKVNDELKDSLSLNEIFSEQADLLYKRIKSKFSDEKSRAELDAKSDVKEVSQEKKDDVIKYNNSASSEKESRKKISEVIDIVKHGDEYASLALRLKRFNLWSSIKSLPDSNKNKTLIQALPKERIAEYFSLLENPTYELWERVESTIVMAPFWIDGQYLSFLISDSLGLHEISETVFSETKRFIGKFPQIYDLTFKDGTPFVSEDCADWLTAKSNDVSSSLISNSEELDSIKVEANEVFLERGLQEALKYLDVKISEASCQKDIYQLRLISSEMLKESGAEDIASQQFEFMFKQVSEMRVSEWDPIFLKRLKNSISFD</sequence>
<dbReference type="Proteomes" id="UP000009230">
    <property type="component" value="Chromosome"/>
</dbReference>
<dbReference type="AlphaFoldDB" id="F6CWV2"/>
<organism evidence="3 4">
    <name type="scientific">Marinomonas posidonica (strain CECT 7376 / NCIMB 14433 / IVIA-Po-181)</name>
    <dbReference type="NCBI Taxonomy" id="491952"/>
    <lineage>
        <taxon>Bacteria</taxon>
        <taxon>Pseudomonadati</taxon>
        <taxon>Pseudomonadota</taxon>
        <taxon>Gammaproteobacteria</taxon>
        <taxon>Oceanospirillales</taxon>
        <taxon>Oceanospirillaceae</taxon>
        <taxon>Marinomonas</taxon>
    </lineage>
</organism>
<dbReference type="Pfam" id="PF16989">
    <property type="entry name" value="T6SS_VasJ"/>
    <property type="match status" value="1"/>
</dbReference>
<dbReference type="InterPro" id="IPR010657">
    <property type="entry name" value="ImpA_N"/>
</dbReference>
<dbReference type="PANTHER" id="PTHR37024:SF3">
    <property type="entry name" value="TYPE VI SECRETION SYSTEM PROTEIN TSSA"/>
    <property type="match status" value="1"/>
</dbReference>
<proteinExistence type="predicted"/>
<dbReference type="RefSeq" id="WP_013796987.1">
    <property type="nucleotide sequence ID" value="NC_015559.1"/>
</dbReference>
<dbReference type="STRING" id="491952.Mar181_2481"/>
<dbReference type="InterPro" id="IPR017739">
    <property type="entry name" value="T6SS-assoc_VCA0119"/>
</dbReference>
<name>F6CWV2_MARPP</name>
<dbReference type="eggNOG" id="COG3515">
    <property type="taxonomic scope" value="Bacteria"/>
</dbReference>
<keyword evidence="1" id="KW-0812">Transmembrane</keyword>
<reference evidence="3 4" key="1">
    <citation type="journal article" date="2012" name="Stand. Genomic Sci.">
        <title>Complete genome sequence of Marinomonas posidonica type strain (IVIA-Po-181(T)).</title>
        <authorList>
            <person name="Lucas-Elio P."/>
            <person name="Goodwin L."/>
            <person name="Woyke T."/>
            <person name="Pitluck S."/>
            <person name="Nolan M."/>
            <person name="Kyrpides N.C."/>
            <person name="Detter J.C."/>
            <person name="Copeland A."/>
            <person name="Lu M."/>
            <person name="Bruce D."/>
            <person name="Detter C."/>
            <person name="Tapia R."/>
            <person name="Han S."/>
            <person name="Land M.L."/>
            <person name="Ivanova N."/>
            <person name="Mikhailova N."/>
            <person name="Johnston A.W."/>
            <person name="Sanchez-Amat A."/>
        </authorList>
    </citation>
    <scope>NUCLEOTIDE SEQUENCE [LARGE SCALE GENOMIC DNA]</scope>
    <source>
        <strain evidence="4">CECT 7376 / NCIMB 14433 / IVIA-Po-181</strain>
    </source>
</reference>
<feature type="domain" description="ImpA N-terminal" evidence="2">
    <location>
        <begin position="14"/>
        <end position="118"/>
    </location>
</feature>
<evidence type="ECO:0000313" key="3">
    <source>
        <dbReference type="EMBL" id="AEF55514.1"/>
    </source>
</evidence>
<dbReference type="KEGG" id="mpc:Mar181_2481"/>
<evidence type="ECO:0000259" key="2">
    <source>
        <dbReference type="Pfam" id="PF06812"/>
    </source>
</evidence>
<dbReference type="PANTHER" id="PTHR37024">
    <property type="entry name" value="TYPE VI SECRETION SYSTEM DUF2094 AND IMPA-RELATED DOMAIN PROTEIN"/>
    <property type="match status" value="1"/>
</dbReference>